<dbReference type="RefSeq" id="WP_205050938.1">
    <property type="nucleotide sequence ID" value="NZ_JACJKX010000022.1"/>
</dbReference>
<protein>
    <submittedName>
        <fullName evidence="1">Uncharacterized protein</fullName>
    </submittedName>
</protein>
<gene>
    <name evidence="1" type="ORF">H5985_08750</name>
</gene>
<name>A0ABS2GWX8_9BURK</name>
<dbReference type="Proteomes" id="UP000777002">
    <property type="component" value="Unassembled WGS sequence"/>
</dbReference>
<evidence type="ECO:0000313" key="1">
    <source>
        <dbReference type="EMBL" id="MBM6929352.1"/>
    </source>
</evidence>
<keyword evidence="2" id="KW-1185">Reference proteome</keyword>
<accession>A0ABS2GWX8</accession>
<evidence type="ECO:0000313" key="2">
    <source>
        <dbReference type="Proteomes" id="UP000777002"/>
    </source>
</evidence>
<dbReference type="EMBL" id="JACJKX010000022">
    <property type="protein sequence ID" value="MBM6929352.1"/>
    <property type="molecule type" value="Genomic_DNA"/>
</dbReference>
<organism evidence="1 2">
    <name type="scientific">Parasutterella secunda</name>
    <dbReference type="NCBI Taxonomy" id="626947"/>
    <lineage>
        <taxon>Bacteria</taxon>
        <taxon>Pseudomonadati</taxon>
        <taxon>Pseudomonadota</taxon>
        <taxon>Betaproteobacteria</taxon>
        <taxon>Burkholderiales</taxon>
        <taxon>Sutterellaceae</taxon>
        <taxon>Parasutterella</taxon>
    </lineage>
</organism>
<comment type="caution">
    <text evidence="1">The sequence shown here is derived from an EMBL/GenBank/DDBJ whole genome shotgun (WGS) entry which is preliminary data.</text>
</comment>
<sequence length="139" mass="15675">MIDPDEPVRTYIYGPGNAFEIEEDHVSGVIIYAADDALAPDIEKGMRLLVNTAIKSYDGDDFYVFEQGTDKPKDIAKLIRNGDGSFTYISDVTKPKQIKSLEGLIFLGKVHEVQIRIPFMGYANENEIPKANLKEYRNE</sequence>
<reference evidence="1 2" key="1">
    <citation type="journal article" date="2021" name="Sci. Rep.">
        <title>The distribution of antibiotic resistance genes in chicken gut microbiota commensals.</title>
        <authorList>
            <person name="Juricova H."/>
            <person name="Matiasovicova J."/>
            <person name="Kubasova T."/>
            <person name="Cejkova D."/>
            <person name="Rychlik I."/>
        </authorList>
    </citation>
    <scope>NUCLEOTIDE SEQUENCE [LARGE SCALE GENOMIC DNA]</scope>
    <source>
        <strain evidence="1 2">An562</strain>
    </source>
</reference>
<proteinExistence type="predicted"/>